<evidence type="ECO:0000256" key="3">
    <source>
        <dbReference type="ARBA" id="ARBA00022741"/>
    </source>
</evidence>
<dbReference type="InterPro" id="IPR014729">
    <property type="entry name" value="Rossmann-like_a/b/a_fold"/>
</dbReference>
<evidence type="ECO:0000256" key="2">
    <source>
        <dbReference type="ARBA" id="ARBA00022598"/>
    </source>
</evidence>
<dbReference type="GO" id="GO:0005524">
    <property type="term" value="F:ATP binding"/>
    <property type="evidence" value="ECO:0007669"/>
    <property type="project" value="UniProtKB-KW"/>
</dbReference>
<dbReference type="UniPathway" id="UPA00253"/>
<dbReference type="InterPro" id="IPR022310">
    <property type="entry name" value="NAD/GMP_synthase"/>
</dbReference>
<dbReference type="EMBL" id="BARU01029605">
    <property type="protein sequence ID" value="GAH68847.1"/>
    <property type="molecule type" value="Genomic_DNA"/>
</dbReference>
<evidence type="ECO:0000256" key="4">
    <source>
        <dbReference type="ARBA" id="ARBA00022840"/>
    </source>
</evidence>
<dbReference type="AlphaFoldDB" id="X1HHA7"/>
<dbReference type="GO" id="GO:0003952">
    <property type="term" value="F:NAD+ synthase (glutamine-hydrolyzing) activity"/>
    <property type="evidence" value="ECO:0007669"/>
    <property type="project" value="InterPro"/>
</dbReference>
<dbReference type="SUPFAM" id="SSF52402">
    <property type="entry name" value="Adenine nucleotide alpha hydrolases-like"/>
    <property type="match status" value="1"/>
</dbReference>
<dbReference type="PANTHER" id="PTHR23090:SF9">
    <property type="entry name" value="GLUTAMINE-DEPENDENT NAD(+) SYNTHETASE"/>
    <property type="match status" value="1"/>
</dbReference>
<feature type="domain" description="NAD/GMP synthase" evidence="6">
    <location>
        <begin position="5"/>
        <end position="176"/>
    </location>
</feature>
<dbReference type="Pfam" id="PF02540">
    <property type="entry name" value="NAD_synthase"/>
    <property type="match status" value="1"/>
</dbReference>
<dbReference type="InterPro" id="IPR003694">
    <property type="entry name" value="NAD_synthase"/>
</dbReference>
<evidence type="ECO:0000259" key="6">
    <source>
        <dbReference type="Pfam" id="PF02540"/>
    </source>
</evidence>
<gene>
    <name evidence="7" type="ORF">S03H2_47068</name>
</gene>
<organism evidence="7">
    <name type="scientific">marine sediment metagenome</name>
    <dbReference type="NCBI Taxonomy" id="412755"/>
    <lineage>
        <taxon>unclassified sequences</taxon>
        <taxon>metagenomes</taxon>
        <taxon>ecological metagenomes</taxon>
    </lineage>
</organism>
<dbReference type="PANTHER" id="PTHR23090">
    <property type="entry name" value="NH 3 /GLUTAMINE-DEPENDENT NAD + SYNTHETASE"/>
    <property type="match status" value="1"/>
</dbReference>
<accession>X1HHA7</accession>
<keyword evidence="3" id="KW-0547">Nucleotide-binding</keyword>
<proteinExistence type="predicted"/>
<keyword evidence="2" id="KW-0436">Ligase</keyword>
<evidence type="ECO:0000313" key="7">
    <source>
        <dbReference type="EMBL" id="GAH68847.1"/>
    </source>
</evidence>
<comment type="caution">
    <text evidence="7">The sequence shown here is derived from an EMBL/GenBank/DDBJ whole genome shotgun (WGS) entry which is preliminary data.</text>
</comment>
<reference evidence="7" key="1">
    <citation type="journal article" date="2014" name="Front. Microbiol.">
        <title>High frequency of phylogenetically diverse reductive dehalogenase-homologous genes in deep subseafloor sedimentary metagenomes.</title>
        <authorList>
            <person name="Kawai M."/>
            <person name="Futagami T."/>
            <person name="Toyoda A."/>
            <person name="Takaki Y."/>
            <person name="Nishi S."/>
            <person name="Hori S."/>
            <person name="Arai W."/>
            <person name="Tsubouchi T."/>
            <person name="Morono Y."/>
            <person name="Uchiyama I."/>
            <person name="Ito T."/>
            <person name="Fujiyama A."/>
            <person name="Inagaki F."/>
            <person name="Takami H."/>
        </authorList>
    </citation>
    <scope>NUCLEOTIDE SEQUENCE</scope>
    <source>
        <strain evidence="7">Expedition CK06-06</strain>
    </source>
</reference>
<evidence type="ECO:0000256" key="5">
    <source>
        <dbReference type="ARBA" id="ARBA00023027"/>
    </source>
</evidence>
<protein>
    <recommendedName>
        <fullName evidence="6">NAD/GMP synthase domain-containing protein</fullName>
    </recommendedName>
</protein>
<comment type="pathway">
    <text evidence="1">Cofactor biosynthesis; NAD(+) biosynthesis.</text>
</comment>
<dbReference type="CDD" id="cd00553">
    <property type="entry name" value="NAD_synthase"/>
    <property type="match status" value="1"/>
</dbReference>
<evidence type="ECO:0000256" key="1">
    <source>
        <dbReference type="ARBA" id="ARBA00004790"/>
    </source>
</evidence>
<dbReference type="GO" id="GO:0005737">
    <property type="term" value="C:cytoplasm"/>
    <property type="evidence" value="ECO:0007669"/>
    <property type="project" value="InterPro"/>
</dbReference>
<keyword evidence="4" id="KW-0067">ATP-binding</keyword>
<feature type="non-terminal residue" evidence="7">
    <location>
        <position position="176"/>
    </location>
</feature>
<sequence>MRLENQVSNWIREKVQEAGAEGVVVGLSGGVDSSVVACLAKMAMKDKVLGLIMPCYSESLDEHYAGLMAKKLRMRTEHIVLDPVYDRFLEILPSAEKLALANLKPRLRMTTLYYFANDLNYLVAGTGNKSEILIGYFTKYGDGGCDILPLGDLLKTQVRELAVSLGIPEEIIKRKP</sequence>
<dbReference type="GO" id="GO:0009435">
    <property type="term" value="P:NAD+ biosynthetic process"/>
    <property type="evidence" value="ECO:0007669"/>
    <property type="project" value="UniProtKB-UniPathway"/>
</dbReference>
<dbReference type="GO" id="GO:0004359">
    <property type="term" value="F:glutaminase activity"/>
    <property type="evidence" value="ECO:0007669"/>
    <property type="project" value="InterPro"/>
</dbReference>
<name>X1HHA7_9ZZZZ</name>
<dbReference type="NCBIfam" id="TIGR00552">
    <property type="entry name" value="nadE"/>
    <property type="match status" value="1"/>
</dbReference>
<dbReference type="Gene3D" id="3.40.50.620">
    <property type="entry name" value="HUPs"/>
    <property type="match status" value="1"/>
</dbReference>
<keyword evidence="5" id="KW-0520">NAD</keyword>